<dbReference type="InterPro" id="IPR017939">
    <property type="entry name" value="G-Glutamylcylcotransferase"/>
</dbReference>
<organism evidence="5 6">
    <name type="scientific">Faecalibaculum rodentium</name>
    <dbReference type="NCBI Taxonomy" id="1702221"/>
    <lineage>
        <taxon>Bacteria</taxon>
        <taxon>Bacillati</taxon>
        <taxon>Bacillota</taxon>
        <taxon>Erysipelotrichia</taxon>
        <taxon>Erysipelotrichales</taxon>
        <taxon>Erysipelotrichaceae</taxon>
        <taxon>Faecalibaculum</taxon>
    </lineage>
</organism>
<dbReference type="SUPFAM" id="SSF110857">
    <property type="entry name" value="Gamma-glutamyl cyclotransferase-like"/>
    <property type="match status" value="1"/>
</dbReference>
<dbReference type="Gene3D" id="3.10.490.10">
    <property type="entry name" value="Gamma-glutamyl cyclotransferase-like"/>
    <property type="match status" value="1"/>
</dbReference>
<dbReference type="CDD" id="cd06661">
    <property type="entry name" value="GGCT_like"/>
    <property type="match status" value="1"/>
</dbReference>
<feature type="domain" description="Gamma-glutamylcyclotransferase AIG2-like" evidence="4">
    <location>
        <begin position="5"/>
        <end position="113"/>
    </location>
</feature>
<name>A0A1Q9YJQ1_9FIRM</name>
<protein>
    <recommendedName>
        <fullName evidence="4">Gamma-glutamylcyclotransferase AIG2-like domain-containing protein</fullName>
    </recommendedName>
</protein>
<evidence type="ECO:0000259" key="4">
    <source>
        <dbReference type="Pfam" id="PF06094"/>
    </source>
</evidence>
<dbReference type="GO" id="GO:0003839">
    <property type="term" value="F:gamma-glutamylcyclotransferase activity"/>
    <property type="evidence" value="ECO:0007669"/>
    <property type="project" value="InterPro"/>
</dbReference>
<gene>
    <name evidence="5" type="ORF">BO223_07275</name>
</gene>
<feature type="active site" description="Proton acceptor" evidence="2">
    <location>
        <position position="76"/>
    </location>
</feature>
<evidence type="ECO:0000313" key="5">
    <source>
        <dbReference type="EMBL" id="OLU44726.1"/>
    </source>
</evidence>
<dbReference type="EMBL" id="MPJZ01000057">
    <property type="protein sequence ID" value="OLU44726.1"/>
    <property type="molecule type" value="Genomic_DNA"/>
</dbReference>
<dbReference type="GeneID" id="82202438"/>
<reference evidence="5 6" key="1">
    <citation type="submission" date="2016-11" db="EMBL/GenBank/DDBJ databases">
        <title>Description of two novel members of the family Erysipelotrichaceae: Ileibacterium lipovorans gen. nov., sp. nov. and Dubosiella newyorkensis, gen. nov., sp. nov.</title>
        <authorList>
            <person name="Cox L.M."/>
            <person name="Sohn J."/>
            <person name="Tyrrell K.L."/>
            <person name="Citron D.M."/>
            <person name="Lawson P.A."/>
            <person name="Patel N.B."/>
            <person name="Iizumi T."/>
            <person name="Perez-Perez G.I."/>
            <person name="Goldstein E.J."/>
            <person name="Blaser M.J."/>
        </authorList>
    </citation>
    <scope>NUCLEOTIDE SEQUENCE [LARGE SCALE GENOMIC DNA]</scope>
    <source>
        <strain evidence="5 6">NYU-BL-K8</strain>
    </source>
</reference>
<dbReference type="InterPro" id="IPR013024">
    <property type="entry name" value="GGCT-like"/>
</dbReference>
<dbReference type="PANTHER" id="PTHR12935:SF0">
    <property type="entry name" value="GAMMA-GLUTAMYLCYCLOTRANSFERASE"/>
    <property type="match status" value="1"/>
</dbReference>
<dbReference type="PANTHER" id="PTHR12935">
    <property type="entry name" value="GAMMA-GLUTAMYLCYCLOTRANSFERASE"/>
    <property type="match status" value="1"/>
</dbReference>
<dbReference type="InterPro" id="IPR036568">
    <property type="entry name" value="GGCT-like_sf"/>
</dbReference>
<comment type="caution">
    <text evidence="5">The sequence shown here is derived from an EMBL/GenBank/DDBJ whole genome shotgun (WGS) entry which is preliminary data.</text>
</comment>
<accession>A0A1Q9YJQ1</accession>
<evidence type="ECO:0000256" key="1">
    <source>
        <dbReference type="ARBA" id="ARBA00023239"/>
    </source>
</evidence>
<keyword evidence="1" id="KW-0456">Lyase</keyword>
<dbReference type="AlphaFoldDB" id="A0A1Q9YJQ1"/>
<evidence type="ECO:0000256" key="2">
    <source>
        <dbReference type="PIRSR" id="PIRSR617939-1"/>
    </source>
</evidence>
<dbReference type="Pfam" id="PF06094">
    <property type="entry name" value="GGACT"/>
    <property type="match status" value="1"/>
</dbReference>
<feature type="binding site" evidence="3">
    <location>
        <begin position="4"/>
        <end position="9"/>
    </location>
    <ligand>
        <name>substrate</name>
    </ligand>
</feature>
<dbReference type="RefSeq" id="WP_075818695.1">
    <property type="nucleotide sequence ID" value="NZ_MPJZ01000057.1"/>
</dbReference>
<evidence type="ECO:0000256" key="3">
    <source>
        <dbReference type="PIRSR" id="PIRSR617939-2"/>
    </source>
</evidence>
<proteinExistence type="predicted"/>
<dbReference type="InterPro" id="IPR009288">
    <property type="entry name" value="AIG2-like_dom"/>
</dbReference>
<sequence>MKYYAAYGSNLNTKQMARRCPRAKPIGTALLKGWKLSFKGSHSGFYLSIDRKKGWSVPLGIWQIDDFDEKALDRYEGYPNFYQKFMLPINIHCFDGSKSLEQVLIYALPSTARYGLPTGSYVGTCVDGYEDFGFDLKYLEDAFNASRRNK</sequence>
<dbReference type="Proteomes" id="UP000186758">
    <property type="component" value="Unassembled WGS sequence"/>
</dbReference>
<evidence type="ECO:0000313" key="6">
    <source>
        <dbReference type="Proteomes" id="UP000186758"/>
    </source>
</evidence>